<sequence length="324" mass="38574">MNKKQNSTQKYNQIQLQKKSKKIGVVQLLLINKDQQWQVWKLENGLPIETDQILYGHQNQVYCIVFSKKLNWFISGCSGDDKLIFWKQIINSNKWESFSSLETVCTVWCLILRDNERQLLSSHDDGSIRVWSVRYLENLIIFEYSLQMHNSFVYQISLNESQTQLVSCSEDKQIIIWKLNKKLIWKFGYVIIKDIDDYGQRITFINDDTIIWCQNQGYIHIFQLHDSNFVENVNLQIIPNRIPSSDQYNLFPLIFNQSNQILILKHFQYIYLLQQQVNKQLKIISKPLYFESACMFGNLSDDGSQLVVWNMKIKSFIFYKLDYQ</sequence>
<dbReference type="GO" id="GO:0016226">
    <property type="term" value="P:iron-sulfur cluster assembly"/>
    <property type="evidence" value="ECO:0007669"/>
    <property type="project" value="TreeGrafter"/>
</dbReference>
<dbReference type="PROSITE" id="PS50082">
    <property type="entry name" value="WD_REPEATS_2"/>
    <property type="match status" value="1"/>
</dbReference>
<dbReference type="Pfam" id="PF00400">
    <property type="entry name" value="WD40"/>
    <property type="match status" value="3"/>
</dbReference>
<feature type="repeat" description="WD" evidence="1">
    <location>
        <begin position="146"/>
        <end position="180"/>
    </location>
</feature>
<dbReference type="AlphaFoldDB" id="A0A8S1SVL5"/>
<dbReference type="PROSITE" id="PS50294">
    <property type="entry name" value="WD_REPEATS_REGION"/>
    <property type="match status" value="1"/>
</dbReference>
<comment type="caution">
    <text evidence="2">The sequence shown here is derived from an EMBL/GenBank/DDBJ whole genome shotgun (WGS) entry which is preliminary data.</text>
</comment>
<accession>A0A8S1SVL5</accession>
<dbReference type="PANTHER" id="PTHR19920">
    <property type="entry name" value="WD40 PROTEIN CIAO1"/>
    <property type="match status" value="1"/>
</dbReference>
<gene>
    <name evidence="2" type="ORF">PPENT_87.1.T0140358</name>
</gene>
<reference evidence="2" key="1">
    <citation type="submission" date="2021-01" db="EMBL/GenBank/DDBJ databases">
        <authorList>
            <consortium name="Genoscope - CEA"/>
            <person name="William W."/>
        </authorList>
    </citation>
    <scope>NUCLEOTIDE SEQUENCE</scope>
</reference>
<evidence type="ECO:0000313" key="2">
    <source>
        <dbReference type="EMBL" id="CAD8145661.1"/>
    </source>
</evidence>
<dbReference type="SMART" id="SM00320">
    <property type="entry name" value="WD40"/>
    <property type="match status" value="3"/>
</dbReference>
<keyword evidence="3" id="KW-1185">Reference proteome</keyword>
<proteinExistence type="predicted"/>
<dbReference type="EMBL" id="CAJJDO010000014">
    <property type="protein sequence ID" value="CAD8145661.1"/>
    <property type="molecule type" value="Genomic_DNA"/>
</dbReference>
<dbReference type="Proteomes" id="UP000689195">
    <property type="component" value="Unassembled WGS sequence"/>
</dbReference>
<evidence type="ECO:0000313" key="3">
    <source>
        <dbReference type="Proteomes" id="UP000689195"/>
    </source>
</evidence>
<keyword evidence="1" id="KW-0853">WD repeat</keyword>
<dbReference type="OrthoDB" id="10492608at2759"/>
<dbReference type="InterPro" id="IPR001680">
    <property type="entry name" value="WD40_rpt"/>
</dbReference>
<dbReference type="PANTHER" id="PTHR19920:SF0">
    <property type="entry name" value="CYTOSOLIC IRON-SULFUR PROTEIN ASSEMBLY PROTEIN CIAO1-RELATED"/>
    <property type="match status" value="1"/>
</dbReference>
<name>A0A8S1SVL5_9CILI</name>
<evidence type="ECO:0000256" key="1">
    <source>
        <dbReference type="PROSITE-ProRule" id="PRU00221"/>
    </source>
</evidence>
<organism evidence="2 3">
    <name type="scientific">Paramecium pentaurelia</name>
    <dbReference type="NCBI Taxonomy" id="43138"/>
    <lineage>
        <taxon>Eukaryota</taxon>
        <taxon>Sar</taxon>
        <taxon>Alveolata</taxon>
        <taxon>Ciliophora</taxon>
        <taxon>Intramacronucleata</taxon>
        <taxon>Oligohymenophorea</taxon>
        <taxon>Peniculida</taxon>
        <taxon>Parameciidae</taxon>
        <taxon>Paramecium</taxon>
    </lineage>
</organism>
<dbReference type="GO" id="GO:0097361">
    <property type="term" value="C:cytosolic [4Fe-4S] assembly targeting complex"/>
    <property type="evidence" value="ECO:0007669"/>
    <property type="project" value="TreeGrafter"/>
</dbReference>
<protein>
    <submittedName>
        <fullName evidence="2">Uncharacterized protein</fullName>
    </submittedName>
</protein>